<accession>A0A485JHK9</accession>
<dbReference type="GO" id="GO:0003676">
    <property type="term" value="F:nucleic acid binding"/>
    <property type="evidence" value="ECO:0007669"/>
    <property type="project" value="InterPro"/>
</dbReference>
<evidence type="ECO:0000313" key="3">
    <source>
        <dbReference type="Proteomes" id="UP000358010"/>
    </source>
</evidence>
<dbReference type="EMBL" id="CAADJZ010000001">
    <property type="protein sequence ID" value="VFT70226.1"/>
    <property type="molecule type" value="Genomic_DNA"/>
</dbReference>
<organism evidence="2 3">
    <name type="scientific">Escherichia coli</name>
    <dbReference type="NCBI Taxonomy" id="562"/>
    <lineage>
        <taxon>Bacteria</taxon>
        <taxon>Pseudomonadati</taxon>
        <taxon>Pseudomonadota</taxon>
        <taxon>Gammaproteobacteria</taxon>
        <taxon>Enterobacterales</taxon>
        <taxon>Enterobacteriaceae</taxon>
        <taxon>Escherichia</taxon>
    </lineage>
</organism>
<gene>
    <name evidence="2" type="ORF">NCTC10974_03791</name>
</gene>
<dbReference type="GO" id="GO:0004519">
    <property type="term" value="F:endonuclease activity"/>
    <property type="evidence" value="ECO:0007669"/>
    <property type="project" value="InterPro"/>
</dbReference>
<dbReference type="Proteomes" id="UP000358010">
    <property type="component" value="Unassembled WGS sequence"/>
</dbReference>
<dbReference type="InterPro" id="IPR002711">
    <property type="entry name" value="HNH"/>
</dbReference>
<evidence type="ECO:0000259" key="1">
    <source>
        <dbReference type="Pfam" id="PF01844"/>
    </source>
</evidence>
<dbReference type="GO" id="GO:0008270">
    <property type="term" value="F:zinc ion binding"/>
    <property type="evidence" value="ECO:0007669"/>
    <property type="project" value="InterPro"/>
</dbReference>
<dbReference type="Pfam" id="PF01844">
    <property type="entry name" value="HNH"/>
    <property type="match status" value="1"/>
</dbReference>
<protein>
    <recommendedName>
        <fullName evidence="1">HNH domain-containing protein</fullName>
    </recommendedName>
</protein>
<feature type="domain" description="HNH" evidence="1">
    <location>
        <begin position="29"/>
        <end position="71"/>
    </location>
</feature>
<dbReference type="AlphaFoldDB" id="A0A485JHK9"/>
<evidence type="ECO:0000313" key="2">
    <source>
        <dbReference type="EMBL" id="VFT70226.1"/>
    </source>
</evidence>
<sequence>MTTINKHGLSRTIPEPVKLEVRQRCGFGCVVCASPIVEYEHVIPTYADAKEHSPNAIALLCPTCHAKVTKRLYSKEKIIKAMESPAALQKGNVADILDFSDRHPTIIFGGATFESCTVPIMFQNESLLTIEKENNAFLISGKFYDSQGIVNLELIKNEWVCSARHWDVQVVGPRITIIEKRKGPRLIIKVDAPERLIVERLDMLVKGTRIVGDEHKLRVGPHQFHNCGVSNCNIGFCFG</sequence>
<name>A0A485JHK9_ECOLX</name>
<reference evidence="2 3" key="1">
    <citation type="submission" date="2019-03" db="EMBL/GenBank/DDBJ databases">
        <authorList>
            <consortium name="Pathogen Informatics"/>
        </authorList>
    </citation>
    <scope>NUCLEOTIDE SEQUENCE [LARGE SCALE GENOMIC DNA]</scope>
    <source>
        <strain evidence="2 3">NCTC10974</strain>
    </source>
</reference>
<proteinExistence type="predicted"/>